<evidence type="ECO:0000256" key="1">
    <source>
        <dbReference type="ARBA" id="ARBA00022801"/>
    </source>
</evidence>
<dbReference type="InterPro" id="IPR036457">
    <property type="entry name" value="PPM-type-like_dom_sf"/>
</dbReference>
<dbReference type="InterPro" id="IPR003018">
    <property type="entry name" value="GAF"/>
</dbReference>
<dbReference type="Gene3D" id="3.60.40.10">
    <property type="entry name" value="PPM-type phosphatase domain"/>
    <property type="match status" value="1"/>
</dbReference>
<keyword evidence="1" id="KW-0378">Hydrolase</keyword>
<evidence type="ECO:0000313" key="4">
    <source>
        <dbReference type="EMBL" id="ADC36088.1"/>
    </source>
</evidence>
<dbReference type="Pfam" id="PF07228">
    <property type="entry name" value="SpoIIE"/>
    <property type="match status" value="1"/>
</dbReference>
<sequence>MVDETPKPGHIERLSTVDKLRLLLDITKTISRSLDLDEVLNLVMDTLGSLIPYDAAGIYLIEFSAEDKDPYVFKSRAIRGYQISFDLIEPRLKMGEGFLGTVAQTGKPIISPDVGKDPRYFPARERTRSEMIAPIISNDRVIGVFDLESDNLDAYSQDDLSVLQLLTSQVAIIIEKVHLHEQVVEKKRIQAQLEIARQVQLELLPANDPVVENFDISAYVFPTEEVSGDYYDWVRIFDDQIGIIVADAVGKGIPAALLMAFLRASLRASVQVGYAPHIAFSKVSNLLHESIEDNQFITAIYGILDSTNRTFVFSNAGHNPPLLIKPDGEYRFVEYGDMPLGMFDDLHYHQHFIRFESQQVLVIYTDGITEAANVAGEEYGQERLAKRVLEGLQVRLPAKQLIDHVRKGVADFTERKFLDDDGTLFVVKAL</sequence>
<dbReference type="AlphaFoldDB" id="E3T6Z4"/>
<dbReference type="SMART" id="SM00065">
    <property type="entry name" value="GAF"/>
    <property type="match status" value="1"/>
</dbReference>
<dbReference type="EMBL" id="GU260711">
    <property type="protein sequence ID" value="ADC36088.1"/>
    <property type="molecule type" value="Genomic_DNA"/>
</dbReference>
<dbReference type="GO" id="GO:0016791">
    <property type="term" value="F:phosphatase activity"/>
    <property type="evidence" value="ECO:0007669"/>
    <property type="project" value="TreeGrafter"/>
</dbReference>
<dbReference type="SMART" id="SM00331">
    <property type="entry name" value="PP2C_SIG"/>
    <property type="match status" value="1"/>
</dbReference>
<organism evidence="4">
    <name type="scientific">uncultured bacterium 164</name>
    <dbReference type="NCBI Taxonomy" id="698382"/>
    <lineage>
        <taxon>Bacteria</taxon>
        <taxon>environmental samples</taxon>
    </lineage>
</organism>
<feature type="domain" description="PPM-type phosphatase" evidence="3">
    <location>
        <begin position="211"/>
        <end position="429"/>
    </location>
</feature>
<feature type="domain" description="GAF" evidence="2">
    <location>
        <begin position="35"/>
        <end position="184"/>
    </location>
</feature>
<dbReference type="SUPFAM" id="SSF81606">
    <property type="entry name" value="PP2C-like"/>
    <property type="match status" value="1"/>
</dbReference>
<accession>E3T6Z4</accession>
<reference evidence="4" key="1">
    <citation type="submission" date="2009-12" db="EMBL/GenBank/DDBJ databases">
        <authorList>
            <person name="Kielak A."/>
            <person name="van Veen J.A."/>
            <person name="Kowalchuk G.A."/>
        </authorList>
    </citation>
    <scope>NUCLEOTIDE SEQUENCE</scope>
</reference>
<dbReference type="Pfam" id="PF13185">
    <property type="entry name" value="GAF_2"/>
    <property type="match status" value="1"/>
</dbReference>
<dbReference type="InterPro" id="IPR029016">
    <property type="entry name" value="GAF-like_dom_sf"/>
</dbReference>
<dbReference type="Gene3D" id="3.30.450.40">
    <property type="match status" value="1"/>
</dbReference>
<dbReference type="InterPro" id="IPR001932">
    <property type="entry name" value="PPM-type_phosphatase-like_dom"/>
</dbReference>
<dbReference type="SUPFAM" id="SSF55781">
    <property type="entry name" value="GAF domain-like"/>
    <property type="match status" value="1"/>
</dbReference>
<protein>
    <submittedName>
        <fullName evidence="4">Serine phosphatase</fullName>
    </submittedName>
</protein>
<proteinExistence type="predicted"/>
<dbReference type="PANTHER" id="PTHR43156">
    <property type="entry name" value="STAGE II SPORULATION PROTEIN E-RELATED"/>
    <property type="match status" value="1"/>
</dbReference>
<evidence type="ECO:0000259" key="3">
    <source>
        <dbReference type="SMART" id="SM00331"/>
    </source>
</evidence>
<reference evidence="4" key="2">
    <citation type="journal article" date="2010" name="Appl. Environ. Microbiol.">
        <title>Comparative analysis of acidobacterial genomic fragments from terrestrial and aquatic metagenomic libraries, with emphasis on acidobacteria subdivision 6.</title>
        <authorList>
            <person name="Kielak A.M."/>
            <person name="van Veen J.A."/>
            <person name="Kowalchuk G.A."/>
        </authorList>
    </citation>
    <scope>NUCLEOTIDE SEQUENCE</scope>
</reference>
<evidence type="ECO:0000259" key="2">
    <source>
        <dbReference type="SMART" id="SM00065"/>
    </source>
</evidence>
<dbReference type="InterPro" id="IPR052016">
    <property type="entry name" value="Bact_Sigma-Reg"/>
</dbReference>
<name>E3T6Z4_9BACT</name>
<dbReference type="PANTHER" id="PTHR43156:SF2">
    <property type="entry name" value="STAGE II SPORULATION PROTEIN E"/>
    <property type="match status" value="1"/>
</dbReference>